<proteinExistence type="predicted"/>
<sequence>MIPKCSLNGYNAYMQFFGLLFMAFILVVVVMFYLQGRHNEITEKYINTTGNIDTTTLEFKRATDQGNRSTFPEDKYPGANYELIRDPTQTAGVGAVGASGVSITTARPPPPRTTDIYKMRDCKVYFTDDIKSCDEQAESSTKTCSYTFNGWKEFDTYTDNNENTLTYPIKKYKPNASNTNELINAHFTSKCFKEFDNAGKGGARRFEYKENRLVKFDSKGENDNTEIDTNIFGGKKYTSIQFMNSGVPQDNLNNVIDSICSVKYNRIQVLNGKTFYKFILSGSGDNRVITSIDKLSLKDDQSGFNRIDTVAINDFAILGSHGLRFDANDKLQIFINEAAINANMNVFKFTYVANLCINSQIKNYAMYPVNLSITDFLRFGAVARNAAKERVVEGIDTSLITNKGSYKGKNAGGSYIDYKKQILDDLEGRRQTEIASLKNASENRKNGYNATINSINADMTAKYKEKNNFVVPENTFVNVLNLYNRNGRRIFDYASGYKNNRLNNIVIPQGAEVIFMDNSDICMVFKNNTGNDTRVYQFTIPEGEEYECEILVVGGGGGGGHFGGGGGGGQVLFRKDVKVRGTFTATVGKGGKGVPPGYNRSYDTGEGTINGIFSSADVNGTRIEAKGGGGGATRDGRAWGRKGFDGGSGGGGSHSNEPAYQGMGGKSNKNSYSGWESYGNAGGKGKPSWMRCNSNNQGCYYSGEPSHASGGGGGAMSSGGDFSYDTGGGNGGRGIDLSGTFGKNVGDMGFFAGGGGGNTYYNAGRAGYGNGGDGLFGGGGNGGMDWVDVGYNAMDGKANTGGGGGGGRWWWYWWSDFHAKGGDGGSGVVILRIKRKIQIMAITNSFEGYYNEAPVSTIEMPPLRIQSNILTSFVYLQKGFYRFRADLGNMGRANPNIVYAELVIYDESNLSGAQYNCKKVFKYNLYNNRYRPSYLRQYIQIPTNKFYKLAYSYYYINNTTSNRNEEFKLYYRYLATAPESLEGSTPANLIAWYRFDGSIEDINPSTTLPKYHLVETKNRQPNYPDDTFQEKGYVNTNYGAFKTINNIDLAGKSFSISVWMRTKSNDHCYFICQGKQYWDEYRYYGNGYLHIGHRGNGQYVLGFWGNDLEHNSSGGRAYPEDANQWVHMVFVVDVALNRASCGRRMYRNGALIAEDRDRALYNGQGKLYIGQLATWGEQHHNYNMDISDFMIFDKALTGSEAAQLFNNTPNPSEVKVDTTTVSLSSANNDTLFSPNAINNINTPMNTFLFSGVNANTGYKSSTVRNVFSTIGYTNKDYVSFQNLATYLDTDSIDYFGIRILTSRRNAEQAKIDGEGERLTNEIAGSTRIANLNALTKAIKGIDYKGLLPVGNPQLLPNRTFISIFGRGNEANYITIDKVRDLNNLANPGLTDAVYVEALN</sequence>
<keyword evidence="2" id="KW-1133">Transmembrane helix</keyword>
<protein>
    <recommendedName>
        <fullName evidence="3">Glycine-rich domain-containing protein</fullName>
    </recommendedName>
</protein>
<evidence type="ECO:0000256" key="1">
    <source>
        <dbReference type="SAM" id="MobiDB-lite"/>
    </source>
</evidence>
<dbReference type="SUPFAM" id="SSF49899">
    <property type="entry name" value="Concanavalin A-like lectins/glucanases"/>
    <property type="match status" value="1"/>
</dbReference>
<evidence type="ECO:0000256" key="2">
    <source>
        <dbReference type="SAM" id="Phobius"/>
    </source>
</evidence>
<keyword evidence="2" id="KW-0472">Membrane</keyword>
<feature type="transmembrane region" description="Helical" evidence="2">
    <location>
        <begin position="12"/>
        <end position="34"/>
    </location>
</feature>
<evidence type="ECO:0000313" key="4">
    <source>
        <dbReference type="EMBL" id="QHU31489.1"/>
    </source>
</evidence>
<dbReference type="Gene3D" id="2.60.120.200">
    <property type="match status" value="1"/>
</dbReference>
<accession>A0A6C0LKN3</accession>
<name>A0A6C0LKN3_9ZZZZ</name>
<evidence type="ECO:0000259" key="3">
    <source>
        <dbReference type="Pfam" id="PF21722"/>
    </source>
</evidence>
<dbReference type="EMBL" id="MN740528">
    <property type="protein sequence ID" value="QHU31489.1"/>
    <property type="molecule type" value="Genomic_DNA"/>
</dbReference>
<dbReference type="Pfam" id="PF21722">
    <property type="entry name" value="Gly_rich_2"/>
    <property type="match status" value="1"/>
</dbReference>
<feature type="domain" description="Glycine-rich" evidence="3">
    <location>
        <begin position="535"/>
        <end position="833"/>
    </location>
</feature>
<reference evidence="4" key="1">
    <citation type="journal article" date="2020" name="Nature">
        <title>Giant virus diversity and host interactions through global metagenomics.</title>
        <authorList>
            <person name="Schulz F."/>
            <person name="Roux S."/>
            <person name="Paez-Espino D."/>
            <person name="Jungbluth S."/>
            <person name="Walsh D.A."/>
            <person name="Denef V.J."/>
            <person name="McMahon K.D."/>
            <person name="Konstantinidis K.T."/>
            <person name="Eloe-Fadrosh E.A."/>
            <person name="Kyrpides N.C."/>
            <person name="Woyke T."/>
        </authorList>
    </citation>
    <scope>NUCLEOTIDE SEQUENCE</scope>
    <source>
        <strain evidence="4">GVMAG-M-3300027963-21</strain>
    </source>
</reference>
<feature type="region of interest" description="Disordered" evidence="1">
    <location>
        <begin position="624"/>
        <end position="667"/>
    </location>
</feature>
<dbReference type="InterPro" id="IPR049304">
    <property type="entry name" value="Gly_rich_dom"/>
</dbReference>
<keyword evidence="2" id="KW-0812">Transmembrane</keyword>
<dbReference type="InterPro" id="IPR013320">
    <property type="entry name" value="ConA-like_dom_sf"/>
</dbReference>
<feature type="compositionally biased region" description="Basic and acidic residues" evidence="1">
    <location>
        <begin position="634"/>
        <end position="644"/>
    </location>
</feature>
<organism evidence="4">
    <name type="scientific">viral metagenome</name>
    <dbReference type="NCBI Taxonomy" id="1070528"/>
    <lineage>
        <taxon>unclassified sequences</taxon>
        <taxon>metagenomes</taxon>
        <taxon>organismal metagenomes</taxon>
    </lineage>
</organism>